<reference evidence="1 2" key="1">
    <citation type="submission" date="2020-07" db="EMBL/GenBank/DDBJ databases">
        <title>Halosimplex pelagicum sp. nov. and Halosimplex rubrum sp. nov., isolated from salted brown alga Laminaria, and emended description of the genus Halosimplex.</title>
        <authorList>
            <person name="Cui H."/>
        </authorList>
    </citation>
    <scope>NUCLEOTIDE SEQUENCE [LARGE SCALE GENOMIC DNA]</scope>
    <source>
        <strain evidence="1 2">R27</strain>
    </source>
</reference>
<dbReference type="Proteomes" id="UP000509667">
    <property type="component" value="Chromosome"/>
</dbReference>
<organism evidence="1 2">
    <name type="scientific">Halosimplex rubrum</name>
    <dbReference type="NCBI Taxonomy" id="869889"/>
    <lineage>
        <taxon>Archaea</taxon>
        <taxon>Methanobacteriati</taxon>
        <taxon>Methanobacteriota</taxon>
        <taxon>Stenosarchaea group</taxon>
        <taxon>Halobacteria</taxon>
        <taxon>Halobacteriales</taxon>
        <taxon>Haloarculaceae</taxon>
        <taxon>Halosimplex</taxon>
    </lineage>
</organism>
<dbReference type="KEGG" id="hrr:HZS55_20890"/>
<gene>
    <name evidence="1" type="ORF">HZS55_20890</name>
</gene>
<dbReference type="SUPFAM" id="SSF53098">
    <property type="entry name" value="Ribonuclease H-like"/>
    <property type="match status" value="1"/>
</dbReference>
<dbReference type="InterPro" id="IPR012337">
    <property type="entry name" value="RNaseH-like_sf"/>
</dbReference>
<evidence type="ECO:0000313" key="1">
    <source>
        <dbReference type="EMBL" id="QLH79597.1"/>
    </source>
</evidence>
<dbReference type="NCBIfam" id="NF033587">
    <property type="entry name" value="transpos_IS6"/>
    <property type="match status" value="1"/>
</dbReference>
<accession>A0A7D5P364</accession>
<dbReference type="RefSeq" id="WP_179909462.1">
    <property type="nucleotide sequence ID" value="NZ_CP058910.1"/>
</dbReference>
<protein>
    <submittedName>
        <fullName evidence="1">IS6 family transposase</fullName>
    </submittedName>
</protein>
<dbReference type="InterPro" id="IPR047930">
    <property type="entry name" value="Transpos_IS6"/>
</dbReference>
<sequence length="211" mass="24008">MPENASLGGNLDQFDLDFVDREATPRLLMKLSIQLHLAGLSLSNTVSVLDVFGVKRARSTVHNWVHKADLQPEGGHSPDHVAVDETVIRLNDEQYWLYAAVDPETNKLLHTKLRPTTTKVLAQSFLAELSEKHDVDDAVFLVDGSKSLQAACHRHGFDFRYEKHGNRNAVERVFREIKRRTICFSNCFSNAETETADDWLRSFSFAWNQLI</sequence>
<dbReference type="PANTHER" id="PTHR39967:SF1">
    <property type="entry name" value="ISH14-TYPE TRANSPOSASE HSIRS44"/>
    <property type="match status" value="1"/>
</dbReference>
<dbReference type="OrthoDB" id="359563at2157"/>
<name>A0A7D5P364_9EURY</name>
<proteinExistence type="predicted"/>
<evidence type="ECO:0000313" key="2">
    <source>
        <dbReference type="Proteomes" id="UP000509667"/>
    </source>
</evidence>
<dbReference type="PANTHER" id="PTHR39967">
    <property type="match status" value="1"/>
</dbReference>
<dbReference type="GeneID" id="56080375"/>
<dbReference type="AlphaFoldDB" id="A0A7D5P364"/>
<keyword evidence="2" id="KW-1185">Reference proteome</keyword>
<dbReference type="EMBL" id="CP058910">
    <property type="protein sequence ID" value="QLH79597.1"/>
    <property type="molecule type" value="Genomic_DNA"/>
</dbReference>